<reference evidence="1 2" key="1">
    <citation type="submission" date="2015-07" db="EMBL/GenBank/DDBJ databases">
        <authorList>
            <consortium name="Pathogen Informatics"/>
        </authorList>
    </citation>
    <scope>NUCLEOTIDE SEQUENCE [LARGE SCALE GENOMIC DNA]</scope>
    <source>
        <strain evidence="1 2">A51</strain>
    </source>
</reference>
<dbReference type="EMBL" id="CWOW01000019">
    <property type="protein sequence ID" value="CSB02120.1"/>
    <property type="molecule type" value="Genomic_DNA"/>
</dbReference>
<sequence length="37" mass="4215">MECLLLTLHPILLLLSGFFNLNLGDNVTRILRFIGML</sequence>
<evidence type="ECO:0000313" key="1">
    <source>
        <dbReference type="EMBL" id="CSB02120.1"/>
    </source>
</evidence>
<organism evidence="1 2">
    <name type="scientific">Vibrio cholerae</name>
    <dbReference type="NCBI Taxonomy" id="666"/>
    <lineage>
        <taxon>Bacteria</taxon>
        <taxon>Pseudomonadati</taxon>
        <taxon>Pseudomonadota</taxon>
        <taxon>Gammaproteobacteria</taxon>
        <taxon>Vibrionales</taxon>
        <taxon>Vibrionaceae</taxon>
        <taxon>Vibrio</taxon>
    </lineage>
</organism>
<dbReference type="Proteomes" id="UP000044806">
    <property type="component" value="Unassembled WGS sequence"/>
</dbReference>
<dbReference type="AlphaFoldDB" id="A0A655RS26"/>
<proteinExistence type="predicted"/>
<protein>
    <submittedName>
        <fullName evidence="1">Uncharacterized protein</fullName>
    </submittedName>
</protein>
<gene>
    <name evidence="1" type="ORF">ERS013165_03094</name>
</gene>
<accession>A0A655RS26</accession>
<evidence type="ECO:0000313" key="2">
    <source>
        <dbReference type="Proteomes" id="UP000044806"/>
    </source>
</evidence>
<name>A0A655RS26_VIBCL</name>